<dbReference type="InterPro" id="IPR015888">
    <property type="entry name" value="Fuc_isomerase_C"/>
</dbReference>
<dbReference type="GO" id="GO:0005737">
    <property type="term" value="C:cytoplasm"/>
    <property type="evidence" value="ECO:0007669"/>
    <property type="project" value="InterPro"/>
</dbReference>
<keyword evidence="5" id="KW-1185">Reference proteome</keyword>
<evidence type="ECO:0000256" key="2">
    <source>
        <dbReference type="ARBA" id="ARBA00023277"/>
    </source>
</evidence>
<evidence type="ECO:0000259" key="3">
    <source>
        <dbReference type="Pfam" id="PF02952"/>
    </source>
</evidence>
<gene>
    <name evidence="4" type="ORF">SAMN05216180_0234</name>
</gene>
<dbReference type="Pfam" id="PF02952">
    <property type="entry name" value="Fucose_iso_C"/>
    <property type="match status" value="1"/>
</dbReference>
<accession>A0A1H7YU02</accession>
<dbReference type="GO" id="GO:0006004">
    <property type="term" value="P:fucose metabolic process"/>
    <property type="evidence" value="ECO:0007669"/>
    <property type="project" value="InterPro"/>
</dbReference>
<dbReference type="OrthoDB" id="5838738at2"/>
<dbReference type="PANTHER" id="PTHR36120">
    <property type="entry name" value="FUCOSE ISOMERASE"/>
    <property type="match status" value="1"/>
</dbReference>
<dbReference type="SUPFAM" id="SSF53743">
    <property type="entry name" value="FucI/AraA N-terminal and middle domains"/>
    <property type="match status" value="1"/>
</dbReference>
<keyword evidence="1 4" id="KW-0413">Isomerase</keyword>
<protein>
    <submittedName>
        <fullName evidence="4">L-fucose isomerase</fullName>
    </submittedName>
</protein>
<dbReference type="STRING" id="474960.SAMN05216180_0234"/>
<dbReference type="InterPro" id="IPR004216">
    <property type="entry name" value="Fuc/Ara_isomerase_C"/>
</dbReference>
<dbReference type="Proteomes" id="UP000199158">
    <property type="component" value="Unassembled WGS sequence"/>
</dbReference>
<dbReference type="SUPFAM" id="SSF50443">
    <property type="entry name" value="FucI/AraA C-terminal domain-like"/>
    <property type="match status" value="1"/>
</dbReference>
<dbReference type="InterPro" id="IPR009015">
    <property type="entry name" value="Fucose_isomerase_N/cen_sf"/>
</dbReference>
<evidence type="ECO:0000313" key="4">
    <source>
        <dbReference type="EMBL" id="SEM49354.1"/>
    </source>
</evidence>
<evidence type="ECO:0000256" key="1">
    <source>
        <dbReference type="ARBA" id="ARBA00023235"/>
    </source>
</evidence>
<feature type="domain" description="L-fucose isomerase C-terminal" evidence="3">
    <location>
        <begin position="328"/>
        <end position="448"/>
    </location>
</feature>
<evidence type="ECO:0000313" key="5">
    <source>
        <dbReference type="Proteomes" id="UP000199158"/>
    </source>
</evidence>
<dbReference type="AlphaFoldDB" id="A0A1H7YU02"/>
<reference evidence="4 5" key="1">
    <citation type="submission" date="2016-10" db="EMBL/GenBank/DDBJ databases">
        <authorList>
            <person name="de Groot N.N."/>
        </authorList>
    </citation>
    <scope>NUCLEOTIDE SEQUENCE [LARGE SCALE GENOMIC DNA]</scope>
    <source>
        <strain evidence="4 5">CGMCC 1.5070</strain>
    </source>
</reference>
<sequence length="448" mass="50460">MNKKLKVGFITTLSGRWPRELPQQRLEEYGSWIDENIQTADIIKYNEIADTPAHVSQAIEQFKTASVDAVIMLYGAFTGDDVSCALADELGVPIILWAPYEPPFERDTRLYANALVAATMNSAAMHRINRTCYVIYGDKEDERAVTKLKNLIKAYATVKKLKGTMFGLFGYRPTAFYNCAFDESLIRRVFGIRMEETELKVIFDRMEQISFHKIEEDMRKLTSAFDVDTLPEKHLENHSRLYFAMKEVLAEQGYDFATIKCWPEMGNLKTTPCAVLGRLADEGMSVICEGDVDAGLATIVQRYITGLPTFITDMINIDEHKNTLTYWHCGNAALSLMNSNDGVSLCNHPLAGQGTAFYGSLKPGKVTVARFCNIGGVYKLFLLRGEAVETHRNTKGVMTNVKIKAPVREVVERIIEEGIAHHYSIVWQDIADEMIAVAKLLHIEVIEM</sequence>
<dbReference type="PANTHER" id="PTHR36120:SF1">
    <property type="entry name" value="L-FUCOSE ISOMERASE C-TERMINAL DOMAIN-CONTAINING PROTEIN"/>
    <property type="match status" value="1"/>
</dbReference>
<dbReference type="EMBL" id="FOCG01000001">
    <property type="protein sequence ID" value="SEM49354.1"/>
    <property type="molecule type" value="Genomic_DNA"/>
</dbReference>
<dbReference type="GO" id="GO:0008736">
    <property type="term" value="F:L-fucose isomerase activity"/>
    <property type="evidence" value="ECO:0007669"/>
    <property type="project" value="InterPro"/>
</dbReference>
<proteinExistence type="predicted"/>
<organism evidence="4 5">
    <name type="scientific">Hydrogenoanaerobacterium saccharovorans</name>
    <dbReference type="NCBI Taxonomy" id="474960"/>
    <lineage>
        <taxon>Bacteria</taxon>
        <taxon>Bacillati</taxon>
        <taxon>Bacillota</taxon>
        <taxon>Clostridia</taxon>
        <taxon>Eubacteriales</taxon>
        <taxon>Oscillospiraceae</taxon>
        <taxon>Hydrogenoanaerobacterium</taxon>
    </lineage>
</organism>
<dbReference type="RefSeq" id="WP_092750836.1">
    <property type="nucleotide sequence ID" value="NZ_FOCG01000001.1"/>
</dbReference>
<name>A0A1H7YU02_9FIRM</name>
<keyword evidence="2" id="KW-0119">Carbohydrate metabolism</keyword>